<dbReference type="Proteomes" id="UP000251960">
    <property type="component" value="Chromosome 8"/>
</dbReference>
<evidence type="ECO:0000313" key="1">
    <source>
        <dbReference type="EMBL" id="PWZ11595.1"/>
    </source>
</evidence>
<proteinExistence type="predicted"/>
<reference evidence="1 2" key="1">
    <citation type="journal article" date="2018" name="Nat. Genet.">
        <title>Extensive intraspecific gene order and gene structural variations between Mo17 and other maize genomes.</title>
        <authorList>
            <person name="Sun S."/>
            <person name="Zhou Y."/>
            <person name="Chen J."/>
            <person name="Shi J."/>
            <person name="Zhao H."/>
            <person name="Zhao H."/>
            <person name="Song W."/>
            <person name="Zhang M."/>
            <person name="Cui Y."/>
            <person name="Dong X."/>
            <person name="Liu H."/>
            <person name="Ma X."/>
            <person name="Jiao Y."/>
            <person name="Wang B."/>
            <person name="Wei X."/>
            <person name="Stein J.C."/>
            <person name="Glaubitz J.C."/>
            <person name="Lu F."/>
            <person name="Yu G."/>
            <person name="Liang C."/>
            <person name="Fengler K."/>
            <person name="Li B."/>
            <person name="Rafalski A."/>
            <person name="Schnable P.S."/>
            <person name="Ware D.H."/>
            <person name="Buckler E.S."/>
            <person name="Lai J."/>
        </authorList>
    </citation>
    <scope>NUCLEOTIDE SEQUENCE [LARGE SCALE GENOMIC DNA]</scope>
    <source>
        <strain evidence="2">cv. Missouri 17</strain>
        <tissue evidence="1">Seedling</tissue>
    </source>
</reference>
<gene>
    <name evidence="1" type="primary">GCP3_0</name>
    <name evidence="1" type="ORF">Zm00014a_015422</name>
</gene>
<evidence type="ECO:0000313" key="2">
    <source>
        <dbReference type="Proteomes" id="UP000251960"/>
    </source>
</evidence>
<sequence length="156" mass="18440">MSLPDSEELEYYQHRCPVPYNSQEKIVDEFDWEMDDYEDFADHKVQEGGLPEDEKEKFKLLHLLLKKPEGKLLMIWILRGKGKPKSKSNPKDTCSWFDGSRKAMIQLAGELFWKMGEDLDSIAKDYTTSLDAFITQLPMQQHVDLRFLLFRRDFTE</sequence>
<accession>A0A3L6DSJ5</accession>
<protein>
    <submittedName>
        <fullName evidence="1">Gamma-tubulin complex component 3</fullName>
    </submittedName>
</protein>
<name>A0A3L6DSJ5_MAIZE</name>
<dbReference type="AlphaFoldDB" id="A0A3L6DSJ5"/>
<comment type="caution">
    <text evidence="1">The sequence shown here is derived from an EMBL/GenBank/DDBJ whole genome shotgun (WGS) entry which is preliminary data.</text>
</comment>
<dbReference type="EMBL" id="NCVQ01000009">
    <property type="protein sequence ID" value="PWZ11595.1"/>
    <property type="molecule type" value="Genomic_DNA"/>
</dbReference>
<organism evidence="1 2">
    <name type="scientific">Zea mays</name>
    <name type="common">Maize</name>
    <dbReference type="NCBI Taxonomy" id="4577"/>
    <lineage>
        <taxon>Eukaryota</taxon>
        <taxon>Viridiplantae</taxon>
        <taxon>Streptophyta</taxon>
        <taxon>Embryophyta</taxon>
        <taxon>Tracheophyta</taxon>
        <taxon>Spermatophyta</taxon>
        <taxon>Magnoliopsida</taxon>
        <taxon>Liliopsida</taxon>
        <taxon>Poales</taxon>
        <taxon>Poaceae</taxon>
        <taxon>PACMAD clade</taxon>
        <taxon>Panicoideae</taxon>
        <taxon>Andropogonodae</taxon>
        <taxon>Andropogoneae</taxon>
        <taxon>Tripsacinae</taxon>
        <taxon>Zea</taxon>
    </lineage>
</organism>